<dbReference type="EMBL" id="RZGY01000001">
    <property type="protein sequence ID" value="RUQ85911.1"/>
    <property type="molecule type" value="Genomic_DNA"/>
</dbReference>
<name>A0A2P8H0F9_9MICO</name>
<dbReference type="RefSeq" id="WP_106564537.1">
    <property type="nucleotide sequence ID" value="NZ_PYAU01000001.1"/>
</dbReference>
<gene>
    <name evidence="1" type="ORF">CLV49_3348</name>
    <name evidence="2" type="ORF">ELQ93_02515</name>
</gene>
<dbReference type="AlphaFoldDB" id="A0A2P8H0F9"/>
<keyword evidence="4" id="KW-1185">Reference proteome</keyword>
<organism evidence="1 3">
    <name type="scientific">Labedella gwakjiensis</name>
    <dbReference type="NCBI Taxonomy" id="390269"/>
    <lineage>
        <taxon>Bacteria</taxon>
        <taxon>Bacillati</taxon>
        <taxon>Actinomycetota</taxon>
        <taxon>Actinomycetes</taxon>
        <taxon>Micrococcales</taxon>
        <taxon>Microbacteriaceae</taxon>
        <taxon>Labedella</taxon>
    </lineage>
</organism>
<dbReference type="EMBL" id="PYAU01000001">
    <property type="protein sequence ID" value="PSL39703.1"/>
    <property type="molecule type" value="Genomic_DNA"/>
</dbReference>
<accession>A0A2P8H0F9</accession>
<evidence type="ECO:0000313" key="3">
    <source>
        <dbReference type="Proteomes" id="UP000241203"/>
    </source>
</evidence>
<reference evidence="2 4" key="2">
    <citation type="submission" date="2018-12" db="EMBL/GenBank/DDBJ databases">
        <authorList>
            <person name="hu s."/>
            <person name="Xu Y."/>
            <person name="Xu B."/>
            <person name="Li F."/>
        </authorList>
    </citation>
    <scope>NUCLEOTIDE SEQUENCE [LARGE SCALE GENOMIC DNA]</scope>
    <source>
        <strain evidence="2 4">KSW2-17</strain>
    </source>
</reference>
<evidence type="ECO:0000313" key="4">
    <source>
        <dbReference type="Proteomes" id="UP000268291"/>
    </source>
</evidence>
<dbReference type="Proteomes" id="UP000268291">
    <property type="component" value="Unassembled WGS sequence"/>
</dbReference>
<evidence type="ECO:0000313" key="1">
    <source>
        <dbReference type="EMBL" id="PSL39703.1"/>
    </source>
</evidence>
<dbReference type="Proteomes" id="UP000241203">
    <property type="component" value="Unassembled WGS sequence"/>
</dbReference>
<reference evidence="1 3" key="1">
    <citation type="submission" date="2018-03" db="EMBL/GenBank/DDBJ databases">
        <title>Genomic Encyclopedia of Archaeal and Bacterial Type Strains, Phase II (KMG-II): from individual species to whole genera.</title>
        <authorList>
            <person name="Goeker M."/>
        </authorList>
    </citation>
    <scope>NUCLEOTIDE SEQUENCE [LARGE SCALE GENOMIC DNA]</scope>
    <source>
        <strain evidence="1 3">DSM 21548</strain>
    </source>
</reference>
<protein>
    <submittedName>
        <fullName evidence="1">Uncharacterized protein</fullName>
    </submittedName>
</protein>
<comment type="caution">
    <text evidence="1">The sequence shown here is derived from an EMBL/GenBank/DDBJ whole genome shotgun (WGS) entry which is preliminary data.</text>
</comment>
<sequence length="70" mass="7530">MTTVAAGTLVDRGTESADGVDLALIRLGRALEAWGIRRAHGAFRREQLIARYSEKRSTAAAIAHSGILPR</sequence>
<evidence type="ECO:0000313" key="2">
    <source>
        <dbReference type="EMBL" id="RUQ85911.1"/>
    </source>
</evidence>
<proteinExistence type="predicted"/>